<dbReference type="OrthoDB" id="2241241at2759"/>
<dbReference type="EMBL" id="KZ819603">
    <property type="protein sequence ID" value="PWN35031.1"/>
    <property type="molecule type" value="Genomic_DNA"/>
</dbReference>
<keyword evidence="2 6" id="KW-0812">Transmembrane</keyword>
<reference evidence="8 9" key="1">
    <citation type="journal article" date="2018" name="Mol. Biol. Evol.">
        <title>Broad Genomic Sampling Reveals a Smut Pathogenic Ancestry of the Fungal Clade Ustilaginomycotina.</title>
        <authorList>
            <person name="Kijpornyongpan T."/>
            <person name="Mondo S.J."/>
            <person name="Barry K."/>
            <person name="Sandor L."/>
            <person name="Lee J."/>
            <person name="Lipzen A."/>
            <person name="Pangilinan J."/>
            <person name="LaButti K."/>
            <person name="Hainaut M."/>
            <person name="Henrissat B."/>
            <person name="Grigoriev I.V."/>
            <person name="Spatafora J.W."/>
            <person name="Aime M.C."/>
        </authorList>
    </citation>
    <scope>NUCLEOTIDE SEQUENCE [LARGE SCALE GENOMIC DNA]</scope>
    <source>
        <strain evidence="8 9">MCA 3882</strain>
    </source>
</reference>
<dbReference type="GeneID" id="37021645"/>
<evidence type="ECO:0000259" key="7">
    <source>
        <dbReference type="PROSITE" id="PS50850"/>
    </source>
</evidence>
<dbReference type="PANTHER" id="PTHR23501:SF87">
    <property type="entry name" value="SIDEROPHORE IRON TRANSPORTER 2"/>
    <property type="match status" value="1"/>
</dbReference>
<keyword evidence="3 6" id="KW-1133">Transmembrane helix</keyword>
<evidence type="ECO:0000256" key="4">
    <source>
        <dbReference type="ARBA" id="ARBA00023136"/>
    </source>
</evidence>
<dbReference type="InParanoid" id="A0A316VGA4"/>
<dbReference type="GO" id="GO:0005886">
    <property type="term" value="C:plasma membrane"/>
    <property type="evidence" value="ECO:0007669"/>
    <property type="project" value="TreeGrafter"/>
</dbReference>
<keyword evidence="4 6" id="KW-0472">Membrane</keyword>
<dbReference type="STRING" id="1280837.A0A316VGA4"/>
<evidence type="ECO:0000256" key="2">
    <source>
        <dbReference type="ARBA" id="ARBA00022692"/>
    </source>
</evidence>
<dbReference type="PANTHER" id="PTHR23501">
    <property type="entry name" value="MAJOR FACILITATOR SUPERFAMILY"/>
    <property type="match status" value="1"/>
</dbReference>
<protein>
    <submittedName>
        <fullName evidence="8">MFS general substrate transporter</fullName>
    </submittedName>
</protein>
<feature type="transmembrane region" description="Helical" evidence="6">
    <location>
        <begin position="117"/>
        <end position="144"/>
    </location>
</feature>
<feature type="transmembrane region" description="Helical" evidence="6">
    <location>
        <begin position="165"/>
        <end position="188"/>
    </location>
</feature>
<evidence type="ECO:0000256" key="3">
    <source>
        <dbReference type="ARBA" id="ARBA00022989"/>
    </source>
</evidence>
<accession>A0A316VGA4</accession>
<evidence type="ECO:0000256" key="6">
    <source>
        <dbReference type="SAM" id="Phobius"/>
    </source>
</evidence>
<evidence type="ECO:0000256" key="5">
    <source>
        <dbReference type="SAM" id="MobiDB-lite"/>
    </source>
</evidence>
<dbReference type="RefSeq" id="XP_025355333.1">
    <property type="nucleotide sequence ID" value="XM_025499864.1"/>
</dbReference>
<feature type="transmembrane region" description="Helical" evidence="6">
    <location>
        <begin position="208"/>
        <end position="228"/>
    </location>
</feature>
<feature type="compositionally biased region" description="Basic and acidic residues" evidence="5">
    <location>
        <begin position="583"/>
        <end position="592"/>
    </location>
</feature>
<feature type="transmembrane region" description="Helical" evidence="6">
    <location>
        <begin position="369"/>
        <end position="390"/>
    </location>
</feature>
<dbReference type="GO" id="GO:0022857">
    <property type="term" value="F:transmembrane transporter activity"/>
    <property type="evidence" value="ECO:0007669"/>
    <property type="project" value="InterPro"/>
</dbReference>
<dbReference type="InterPro" id="IPR036259">
    <property type="entry name" value="MFS_trans_sf"/>
</dbReference>
<dbReference type="InterPro" id="IPR020846">
    <property type="entry name" value="MFS_dom"/>
</dbReference>
<dbReference type="InterPro" id="IPR011701">
    <property type="entry name" value="MFS"/>
</dbReference>
<feature type="transmembrane region" description="Helical" evidence="6">
    <location>
        <begin position="397"/>
        <end position="414"/>
    </location>
</feature>
<dbReference type="SUPFAM" id="SSF103473">
    <property type="entry name" value="MFS general substrate transporter"/>
    <property type="match status" value="1"/>
</dbReference>
<feature type="transmembrane region" description="Helical" evidence="6">
    <location>
        <begin position="261"/>
        <end position="280"/>
    </location>
</feature>
<dbReference type="Proteomes" id="UP000245771">
    <property type="component" value="Unassembled WGS sequence"/>
</dbReference>
<evidence type="ECO:0000313" key="8">
    <source>
        <dbReference type="EMBL" id="PWN35031.1"/>
    </source>
</evidence>
<evidence type="ECO:0000313" key="9">
    <source>
        <dbReference type="Proteomes" id="UP000245771"/>
    </source>
</evidence>
<feature type="transmembrane region" description="Helical" evidence="6">
    <location>
        <begin position="524"/>
        <end position="547"/>
    </location>
</feature>
<gene>
    <name evidence="8" type="ORF">FA14DRAFT_164138</name>
</gene>
<feature type="transmembrane region" description="Helical" evidence="6">
    <location>
        <begin position="292"/>
        <end position="310"/>
    </location>
</feature>
<feature type="domain" description="Major facilitator superfamily (MFS) profile" evidence="7">
    <location>
        <begin position="45"/>
        <end position="552"/>
    </location>
</feature>
<feature type="region of interest" description="Disordered" evidence="5">
    <location>
        <begin position="565"/>
        <end position="607"/>
    </location>
</feature>
<dbReference type="Gene3D" id="1.20.1250.20">
    <property type="entry name" value="MFS general substrate transporter like domains"/>
    <property type="match status" value="2"/>
</dbReference>
<dbReference type="AlphaFoldDB" id="A0A316VGA4"/>
<dbReference type="PROSITE" id="PS50850">
    <property type="entry name" value="MFS"/>
    <property type="match status" value="1"/>
</dbReference>
<keyword evidence="9" id="KW-1185">Reference proteome</keyword>
<feature type="transmembrane region" description="Helical" evidence="6">
    <location>
        <begin position="426"/>
        <end position="444"/>
    </location>
</feature>
<evidence type="ECO:0000256" key="1">
    <source>
        <dbReference type="ARBA" id="ARBA00004141"/>
    </source>
</evidence>
<feature type="transmembrane region" description="Helical" evidence="6">
    <location>
        <begin position="77"/>
        <end position="97"/>
    </location>
</feature>
<feature type="transmembrane region" description="Helical" evidence="6">
    <location>
        <begin position="330"/>
        <end position="349"/>
    </location>
</feature>
<feature type="transmembrane region" description="Helical" evidence="6">
    <location>
        <begin position="456"/>
        <end position="479"/>
    </location>
</feature>
<sequence>MMEDTKEERHSDDVSSLNSDLKGKQVGVAAAEATMQIGGYLIVVIIVAVFLTSYVNGLDNNTMYAYQGAAAQTFVQYPLYLSVIQVLQQVIVAVGKFPIAKLSDVFGRAQGYSISLFFYVLGFIIIAACKSFGALTAGTVFYAIGNTGTQIMQQIILADYFPSKWRGLAIGFLSFPYLINFACAPLIVEQLANPLTILTTNTWRWGPGSFAIVAPVAIGPIILCLAIAQNRSKKSGLIPRHPYFKMPFMQALRQFCADMDLGCLFFITAGFVLVLLALGLKANAPDGYNSGYIIAMFVLGGVSIICIGLWEWLVASRPIMRLEYFLNKDIILPAFFIGFFDFMAFYISWSPAYYWSLIVKDFSNKDATYYSNTQSLCLTVFGIIAGAASLGLKRYKWILFAGCCIRLLGIGLMIRYRETSSTTVQVVFPQILQGMGGGFMGVTLQVAAQVSVRHQYVAMVTAFVLLMTEIGGACGTAILGSLQDTAVGVSAEMITTVYGSPFSATAAWPLGSPERTAFNDAWNVYMHVALIIAAGVSAVPIIASLFISDRKLGDGQNAISDEMTAGHLGSRQGPVSGTDEESQQNREKDDGTRALNDVGVFHPSTAV</sequence>
<feature type="transmembrane region" description="Helical" evidence="6">
    <location>
        <begin position="37"/>
        <end position="56"/>
    </location>
</feature>
<name>A0A316VGA4_9BASI</name>
<comment type="subcellular location">
    <subcellularLocation>
        <location evidence="1">Membrane</location>
        <topology evidence="1">Multi-pass membrane protein</topology>
    </subcellularLocation>
</comment>
<proteinExistence type="predicted"/>
<organism evidence="8 9">
    <name type="scientific">Meira miltonrushii</name>
    <dbReference type="NCBI Taxonomy" id="1280837"/>
    <lineage>
        <taxon>Eukaryota</taxon>
        <taxon>Fungi</taxon>
        <taxon>Dikarya</taxon>
        <taxon>Basidiomycota</taxon>
        <taxon>Ustilaginomycotina</taxon>
        <taxon>Exobasidiomycetes</taxon>
        <taxon>Exobasidiales</taxon>
        <taxon>Brachybasidiaceae</taxon>
        <taxon>Meira</taxon>
    </lineage>
</organism>
<dbReference type="Pfam" id="PF07690">
    <property type="entry name" value="MFS_1"/>
    <property type="match status" value="1"/>
</dbReference>